<keyword evidence="5" id="KW-1185">Reference proteome</keyword>
<dbReference type="AlphaFoldDB" id="A0A9P3T8W5"/>
<dbReference type="SUPFAM" id="SSF56601">
    <property type="entry name" value="beta-lactamase/transpeptidase-like"/>
    <property type="match status" value="1"/>
</dbReference>
<name>A0A9P3T8W5_KLUIN</name>
<reference evidence="3" key="2">
    <citation type="journal article" date="2018" name="Genome Biol.">
        <title>SKESA: strategic k-mer extension for scrupulous assemblies.</title>
        <authorList>
            <person name="Souvorov A."/>
            <person name="Agarwala R."/>
            <person name="Lipman D.J."/>
        </authorList>
    </citation>
    <scope>NUCLEOTIDE SEQUENCE</scope>
    <source>
        <strain evidence="3">CAVp300</strain>
    </source>
</reference>
<evidence type="ECO:0000313" key="5">
    <source>
        <dbReference type="Proteomes" id="UP000192521"/>
    </source>
</evidence>
<keyword evidence="3" id="KW-0121">Carboxypeptidase</keyword>
<evidence type="ECO:0000256" key="1">
    <source>
        <dbReference type="ARBA" id="ARBA00006096"/>
    </source>
</evidence>
<dbReference type="Proteomes" id="UP000867740">
    <property type="component" value="Unassembled WGS sequence"/>
</dbReference>
<reference evidence="3" key="3">
    <citation type="submission" date="2020-10" db="EMBL/GenBank/DDBJ databases">
        <authorList>
            <consortium name="NCBI Pathogen Detection Project"/>
        </authorList>
    </citation>
    <scope>NUCLEOTIDE SEQUENCE</scope>
    <source>
        <strain evidence="3">CAVp300</strain>
    </source>
</reference>
<dbReference type="PANTHER" id="PTHR30023">
    <property type="entry name" value="D-ALANYL-D-ALANINE CARBOXYPEPTIDASE"/>
    <property type="match status" value="1"/>
</dbReference>
<accession>A0A9P3T8W5</accession>
<dbReference type="PANTHER" id="PTHR30023:SF0">
    <property type="entry name" value="PENICILLIN-SENSITIVE CARBOXYPEPTIDASE A"/>
    <property type="match status" value="1"/>
</dbReference>
<evidence type="ECO:0000313" key="4">
    <source>
        <dbReference type="EMBL" id="ORJ51297.1"/>
    </source>
</evidence>
<protein>
    <submittedName>
        <fullName evidence="3">Serine-type D-Ala-D-Ala carboxypeptidase</fullName>
        <ecNumber evidence="3">3.4.16.4</ecNumber>
        <ecNumber evidence="3">3.4.21.-</ecNumber>
    </submittedName>
</protein>
<dbReference type="EMBL" id="MWPR01000006">
    <property type="protein sequence ID" value="ORJ51297.1"/>
    <property type="molecule type" value="Genomic_DNA"/>
</dbReference>
<comment type="caution">
    <text evidence="3">The sequence shown here is derived from an EMBL/GenBank/DDBJ whole genome shotgun (WGS) entry which is preliminary data.</text>
</comment>
<dbReference type="EMBL" id="DACSUM010000020">
    <property type="protein sequence ID" value="HAT3582364.1"/>
    <property type="molecule type" value="Genomic_DNA"/>
</dbReference>
<dbReference type="GO" id="GO:0000270">
    <property type="term" value="P:peptidoglycan metabolic process"/>
    <property type="evidence" value="ECO:0007669"/>
    <property type="project" value="TreeGrafter"/>
</dbReference>
<dbReference type="PRINTS" id="PR00922">
    <property type="entry name" value="DADACBPTASE3"/>
</dbReference>
<evidence type="ECO:0000313" key="6">
    <source>
        <dbReference type="Proteomes" id="UP000867740"/>
    </source>
</evidence>
<organism evidence="3 6">
    <name type="scientific">Kluyvera intermedia</name>
    <name type="common">Enterobacter intermedius</name>
    <dbReference type="NCBI Taxonomy" id="61648"/>
    <lineage>
        <taxon>Bacteria</taxon>
        <taxon>Pseudomonadati</taxon>
        <taxon>Pseudomonadota</taxon>
        <taxon>Gammaproteobacteria</taxon>
        <taxon>Enterobacterales</taxon>
        <taxon>Enterobacteriaceae</taxon>
        <taxon>Kluyvera</taxon>
    </lineage>
</organism>
<dbReference type="GO" id="GO:0006508">
    <property type="term" value="P:proteolysis"/>
    <property type="evidence" value="ECO:0007669"/>
    <property type="project" value="InterPro"/>
</dbReference>
<sequence>MRFPRFFIGLTTSIALNVQAANVDEYINQLPDGANLALIVQKVGAQEPDIDYHGKQMALPASTQKVITALAALLQLGPDFRFTTTLESKGTVDNGVLKGDLVARFGGDPTLKRQNIRNMVATLKKSGVQKIEGNVLIDTSIFASHDKAPGWPWNDMTQCFSAPPAAAIIDRNCFSVSLYSAQKPGDLAYIRVASYYPVNMFSQVRTLARGSSEGQYCELDVVPGDLNRFTLTGCLPQRTDPLPLAFAIQDGASYAGAIIKAELKDAGITYTGTLLRQTQVNEPGTVIASTQSAPLHDLLKIMLKKSDNMVADTVFRMIGHARFGVPGTWRAGSDAVRQILRQQAGVDIGNTIIADGSGLSRHNLIAPATMMQVLQYIAQHDNELNYISMLPLAGYDGSLQYRAGLHEAGVDGKVSAKTGSLQGVYNLAGFITTASGQRMAFVQYLSGYAVEPADQRNRRIPLVRFESRLYKDIYQNN</sequence>
<gene>
    <name evidence="3" type="primary">dacB</name>
    <name evidence="4" type="ORF">B2M27_05765</name>
    <name evidence="3" type="ORF">I8531_002682</name>
</gene>
<keyword evidence="3" id="KW-0645">Protease</keyword>
<dbReference type="Gene3D" id="3.40.710.10">
    <property type="entry name" value="DD-peptidase/beta-lactamase superfamily"/>
    <property type="match status" value="1"/>
</dbReference>
<dbReference type="Proteomes" id="UP000192521">
    <property type="component" value="Unassembled WGS sequence"/>
</dbReference>
<dbReference type="Gene3D" id="3.50.80.20">
    <property type="entry name" value="D-Ala-D-Ala carboxypeptidase C, peptidase S13"/>
    <property type="match status" value="1"/>
</dbReference>
<dbReference type="EC" id="3.4.16.4" evidence="3"/>
<dbReference type="NCBIfam" id="TIGR00666">
    <property type="entry name" value="PBP4"/>
    <property type="match status" value="1"/>
</dbReference>
<evidence type="ECO:0000256" key="2">
    <source>
        <dbReference type="ARBA" id="ARBA00022801"/>
    </source>
</evidence>
<dbReference type="EC" id="3.4.21.-" evidence="3"/>
<proteinExistence type="inferred from homology"/>
<dbReference type="NCBIfam" id="NF008322">
    <property type="entry name" value="PRK11113.1"/>
    <property type="match status" value="1"/>
</dbReference>
<reference evidence="4 5" key="1">
    <citation type="submission" date="2017-02" db="EMBL/GenBank/DDBJ databases">
        <title>Draft genome sequence of a Kluyvera intermedia isolate from a patient with a pancreatic abscess.</title>
        <authorList>
            <person name="Thele R."/>
        </authorList>
    </citation>
    <scope>NUCLEOTIDE SEQUENCE [LARGE SCALE GENOMIC DNA]</scope>
    <source>
        <strain evidence="4 5">FOSA7093</strain>
    </source>
</reference>
<dbReference type="RefSeq" id="WP_047372955.1">
    <property type="nucleotide sequence ID" value="NZ_CABMNU010000005.1"/>
</dbReference>
<dbReference type="FunFam" id="3.40.710.10:FF:000018">
    <property type="entry name" value="D-alanyl-D-alanine carboxypeptidase dacB"/>
    <property type="match status" value="1"/>
</dbReference>
<keyword evidence="2 3" id="KW-0378">Hydrolase</keyword>
<evidence type="ECO:0000313" key="3">
    <source>
        <dbReference type="EMBL" id="HAT3582364.1"/>
    </source>
</evidence>
<dbReference type="OrthoDB" id="9802627at2"/>
<comment type="similarity">
    <text evidence="1">Belongs to the peptidase S13 family.</text>
</comment>
<dbReference type="GO" id="GO:0009002">
    <property type="term" value="F:serine-type D-Ala-D-Ala carboxypeptidase activity"/>
    <property type="evidence" value="ECO:0007669"/>
    <property type="project" value="UniProtKB-EC"/>
</dbReference>
<dbReference type="InterPro" id="IPR012338">
    <property type="entry name" value="Beta-lactam/transpept-like"/>
</dbReference>
<dbReference type="Pfam" id="PF02113">
    <property type="entry name" value="Peptidase_S13"/>
    <property type="match status" value="1"/>
</dbReference>
<dbReference type="InterPro" id="IPR000667">
    <property type="entry name" value="Peptidase_S13"/>
</dbReference>